<feature type="region of interest" description="Disordered" evidence="2">
    <location>
        <begin position="1387"/>
        <end position="1421"/>
    </location>
</feature>
<proteinExistence type="predicted"/>
<feature type="region of interest" description="Disordered" evidence="2">
    <location>
        <begin position="2075"/>
        <end position="2099"/>
    </location>
</feature>
<feature type="compositionally biased region" description="Low complexity" evidence="2">
    <location>
        <begin position="664"/>
        <end position="694"/>
    </location>
</feature>
<feature type="compositionally biased region" description="Low complexity" evidence="2">
    <location>
        <begin position="237"/>
        <end position="251"/>
    </location>
</feature>
<feature type="compositionally biased region" description="Polar residues" evidence="2">
    <location>
        <begin position="867"/>
        <end position="883"/>
    </location>
</feature>
<feature type="region of interest" description="Disordered" evidence="2">
    <location>
        <begin position="354"/>
        <end position="381"/>
    </location>
</feature>
<feature type="compositionally biased region" description="Basic and acidic residues" evidence="2">
    <location>
        <begin position="2075"/>
        <end position="2095"/>
    </location>
</feature>
<evidence type="ECO:0000256" key="2">
    <source>
        <dbReference type="SAM" id="MobiDB-lite"/>
    </source>
</evidence>
<reference evidence="3 5" key="2">
    <citation type="journal article" date="2018" name="Plant J.">
        <title>The Physcomitrella patens chromosome-scale assembly reveals moss genome structure and evolution.</title>
        <authorList>
            <person name="Lang D."/>
            <person name="Ullrich K.K."/>
            <person name="Murat F."/>
            <person name="Fuchs J."/>
            <person name="Jenkins J."/>
            <person name="Haas F.B."/>
            <person name="Piednoel M."/>
            <person name="Gundlach H."/>
            <person name="Van Bel M."/>
            <person name="Meyberg R."/>
            <person name="Vives C."/>
            <person name="Morata J."/>
            <person name="Symeonidi A."/>
            <person name="Hiss M."/>
            <person name="Muchero W."/>
            <person name="Kamisugi Y."/>
            <person name="Saleh O."/>
            <person name="Blanc G."/>
            <person name="Decker E.L."/>
            <person name="van Gessel N."/>
            <person name="Grimwood J."/>
            <person name="Hayes R.D."/>
            <person name="Graham S.W."/>
            <person name="Gunter L.E."/>
            <person name="McDaniel S.F."/>
            <person name="Hoernstein S.N.W."/>
            <person name="Larsson A."/>
            <person name="Li F.W."/>
            <person name="Perroud P.F."/>
            <person name="Phillips J."/>
            <person name="Ranjan P."/>
            <person name="Rokshar D.S."/>
            <person name="Rothfels C.J."/>
            <person name="Schneider L."/>
            <person name="Shu S."/>
            <person name="Stevenson D.W."/>
            <person name="Thummler F."/>
            <person name="Tillich M."/>
            <person name="Villarreal Aguilar J.C."/>
            <person name="Widiez T."/>
            <person name="Wong G.K."/>
            <person name="Wymore A."/>
            <person name="Zhang Y."/>
            <person name="Zimmer A.D."/>
            <person name="Quatrano R.S."/>
            <person name="Mayer K.F.X."/>
            <person name="Goodstein D."/>
            <person name="Casacuberta J.M."/>
            <person name="Vandepoele K."/>
            <person name="Reski R."/>
            <person name="Cuming A.C."/>
            <person name="Tuskan G.A."/>
            <person name="Maumus F."/>
            <person name="Salse J."/>
            <person name="Schmutz J."/>
            <person name="Rensing S.A."/>
        </authorList>
    </citation>
    <scope>NUCLEOTIDE SEQUENCE [LARGE SCALE GENOMIC DNA]</scope>
    <source>
        <strain evidence="4 5">cv. Gransden 2004</strain>
    </source>
</reference>
<dbReference type="GeneID" id="112274963"/>
<feature type="region of interest" description="Disordered" evidence="2">
    <location>
        <begin position="604"/>
        <end position="637"/>
    </location>
</feature>
<feature type="coiled-coil region" evidence="1">
    <location>
        <begin position="25"/>
        <end position="52"/>
    </location>
</feature>
<gene>
    <name evidence="4" type="primary">LOC112274963</name>
    <name evidence="3" type="ORF">PHYPA_026736</name>
</gene>
<dbReference type="OrthoDB" id="1939731at2759"/>
<feature type="region of interest" description="Disordered" evidence="2">
    <location>
        <begin position="808"/>
        <end position="831"/>
    </location>
</feature>
<name>A0A2K1IMB5_PHYPA</name>
<feature type="compositionally biased region" description="Basic and acidic residues" evidence="2">
    <location>
        <begin position="1840"/>
        <end position="1856"/>
    </location>
</feature>
<feature type="compositionally biased region" description="Basic and acidic residues" evidence="2">
    <location>
        <begin position="1814"/>
        <end position="1824"/>
    </location>
</feature>
<feature type="compositionally biased region" description="Polar residues" evidence="2">
    <location>
        <begin position="1326"/>
        <end position="1336"/>
    </location>
</feature>
<evidence type="ECO:0000313" key="4">
    <source>
        <dbReference type="EnsemblPlants" id="Pp3c22_5210V3.1"/>
    </source>
</evidence>
<reference evidence="4" key="3">
    <citation type="submission" date="2020-12" db="UniProtKB">
        <authorList>
            <consortium name="EnsemblPlants"/>
        </authorList>
    </citation>
    <scope>IDENTIFICATION</scope>
</reference>
<feature type="compositionally biased region" description="Polar residues" evidence="2">
    <location>
        <begin position="169"/>
        <end position="181"/>
    </location>
</feature>
<accession>A0A2K1IMB5</accession>
<feature type="compositionally biased region" description="Polar residues" evidence="2">
    <location>
        <begin position="1830"/>
        <end position="1839"/>
    </location>
</feature>
<feature type="region of interest" description="Disordered" evidence="2">
    <location>
        <begin position="1049"/>
        <end position="1089"/>
    </location>
</feature>
<feature type="compositionally biased region" description="Basic and acidic residues" evidence="2">
    <location>
        <begin position="1060"/>
        <end position="1069"/>
    </location>
</feature>
<dbReference type="EnsemblPlants" id="Pp3c22_5210V3.2">
    <property type="protein sequence ID" value="Pp3c22_5210V3.2"/>
    <property type="gene ID" value="Pp3c22_5210"/>
</dbReference>
<feature type="compositionally biased region" description="Basic and acidic residues" evidence="2">
    <location>
        <begin position="1337"/>
        <end position="1346"/>
    </location>
</feature>
<feature type="compositionally biased region" description="Polar residues" evidence="2">
    <location>
        <begin position="1711"/>
        <end position="1720"/>
    </location>
</feature>
<evidence type="ECO:0000313" key="3">
    <source>
        <dbReference type="EMBL" id="PNR30420.1"/>
    </source>
</evidence>
<feature type="region of interest" description="Disordered" evidence="2">
    <location>
        <begin position="162"/>
        <end position="181"/>
    </location>
</feature>
<sequence>MAFLFKVFSWSERLKDTQKSAELVNKTFQQELKNVQSRLEEENDELQILVDMIYDSSFPETQKFLKDPSKDRLQSHTETISSLLFGLAAQGVAVAPLILTHFQKYGYEAIADTLIKLLELVRPLLASKDAPEFTSDDILDAIDVQWHSSVRSSPAFGSLRGSIPPSPLQSPRGSFSALSPRGSFSSPRNSFSMHYAKVVGSPGVQIPSEIISPRRTQSYCISPPSSLPGAGWDGAGSTPPRRSFSSRMPSSDGNLSLPYGERLQPLAEQDEENNHGSARFRKHHDSSIMASLLQIEDDKDSALRLNSESELKQSLDANIPRRSLPLEVSRDSGLKSVGGTQAVDKLDTHDVPCVKSTSVPIPKVDKSGGEDNGDNGVRGAKTFGAPNRVFYDSSTTALDQGNVMRIVNSSHAKEVDEETPEVLVPSSLTRSSGRVQKLVKFWTSSGLVLEGAPGLLNEKNFESEAGIHSEKVPLPDQVPTPKSTQVQQLTEELSSPVQNTTQVKQDSSFSAKKTESKHIEVESCMSNVRVSDNAQIDMGKADENMRKVVLEVIGGNNLSVDCVEGDIANHEHHPSTLPPFSFDASDKLFASIAIKDKEESSKLLLDPTEGSIPGVGNLSEGEVESREHESLDLRQGQENVEAMTDILDSSSALDSEDSDDDNSRNSSSSSSSSQSSSSSSSSTSDDESTSISSKSSEKGESLSNSDYDTDDERCMISLRQQGTEEVPQSVPVEDSLEGGTVLSHAQDEETTLPLGNVSSEFCSTIDVDTHEVPGTEETGSVPCDNNPELDLEPGAELLTPSYNLMTFDSDEDRSSDLSIESEDNSIPDEMSENEVITEPASHDGLHMILVNYITGSRPISPKELPPLTNTTANGTSLPSSSSQNYQEDLVAGNVMKVVASSAIDGSTDAGVHSHDALELKLSDRSPSEKMEKTEASVVTDSVILLSDDRDLEGNQEHVFADVSCHDSEVVVTDCEGGLIGALAQNEMEMDFPTKNCEPQSIEDDSLASVPSGEEVHDRDFLVREDLVTGGSDVKELDAAGIETSEISTGIEEGHTPGGHPNEHITKTGEDEPYLVEGKNPRQQKDEEVSGYSMINSQEVSYGIKNKFADSVCNQQTDPANGCTMTFSTDAATNISLEGAAIQDSPRSKTSSEIDSVALPSYVQEEGDNDTRYISEESRFARSREPLPDTALEQAVRVDHTKSVSEGSENDVHLLQTEGHKHDISTSASPESSADADQTSEIFALKSLSVSNEQSEVHKCRSHLIENAEDDRFNVIVEPVNVHCIEAVADKGGFEGFGGSQESEQEVAGPCERDVSEVSRDPHGSYLTKSEIPSSLQSEKHTTDAAEHVSTQWTSPDSKDTLAQSDNYDPLSLNEGEVSPIVQADETHHRENEGHNLAQADKTNSNSVQYTGEVGNIDSSGGDLKRCTESLLGVHHEEIFFLGDDVSEQSLVGSRSSRRSSFEQDDSLRDVNVQQTGYFKVKGGIEVTLPVKATEKESGGESCVLKSLEASDAGNLTGSLISGSYDTELSPRVDGDQQSPLSEYLERNKVTSEEHREPELIQRESLKSISADLMVTTPAFQSDRHLQPVGEVPHMICETPQSSTQEEEKVDFTPHSVFTLLSEPEELFLAEDKGAELAVIECTAPSNSHEEKNSSLKHDRNKESEGEVNKTSDSETKDALDGTESDGGNNPFTERGDYTGVIDSEPALNPVKTETSPSSLKVNDVEQDENFCRVAKDTGATTATSGNENDWVFTLPCQRPVDSRKLLSEENFDAPGSSMFVQGNFKQPLTFVSSNNSLSSDIVSVEDCKEVTHSEEIEGQGDKSFTECGAASQTSQQINDVSEHPVNHVSTRRDYGGEERWDEKRPLKLSNNTIVISERLEWDTLETTYKTSKLSLGGHESVANRGEQPLNSVSLPKEQEMSIKVVEVEKSSKPHFENERTGETCKQVNGNQNTRLLDAFVSTPADESERVYQNEVQQKRTGDDIFVWPSELSKEEKTQMTSYALGRNTDCDEKEVLAGSFIGSLYNLTIIDSRGDPVSAIPVPTTIPSPVKVNSSRTIANLSHSDTMEKHAVFQDDRSYLSGDEKEAESPTRNDSDFDEAAVMSPVHSNTTKKTSFVSNASSLRDSIICNSSSSESSFQTEKRVRQIRRFKFVRTLCCSCCSKPSTL</sequence>
<dbReference type="EnsemblPlants" id="Pp3c22_5210V3.1">
    <property type="protein sequence ID" value="Pp3c22_5210V3.1"/>
    <property type="gene ID" value="Pp3c22_5210"/>
</dbReference>
<dbReference type="EMBL" id="ABEU02000022">
    <property type="protein sequence ID" value="PNR30420.1"/>
    <property type="molecule type" value="Genomic_DNA"/>
</dbReference>
<feature type="region of interest" description="Disordered" evidence="2">
    <location>
        <begin position="858"/>
        <end position="883"/>
    </location>
</feature>
<feature type="region of interest" description="Disordered" evidence="2">
    <location>
        <begin position="651"/>
        <end position="711"/>
    </location>
</feature>
<feature type="compositionally biased region" description="Basic and acidic residues" evidence="2">
    <location>
        <begin position="1647"/>
        <end position="1679"/>
    </location>
</feature>
<dbReference type="Gramene" id="Pp3c22_5210V3.2">
    <property type="protein sequence ID" value="Pp3c22_5210V3.2"/>
    <property type="gene ID" value="Pp3c22_5210"/>
</dbReference>
<keyword evidence="1" id="KW-0175">Coiled coil</keyword>
<evidence type="ECO:0000313" key="5">
    <source>
        <dbReference type="Proteomes" id="UP000006727"/>
    </source>
</evidence>
<feature type="region of interest" description="Disordered" evidence="2">
    <location>
        <begin position="1814"/>
        <end position="1856"/>
    </location>
</feature>
<dbReference type="RefSeq" id="XP_024360622.1">
    <property type="nucleotide sequence ID" value="XM_024504854.2"/>
</dbReference>
<protein>
    <submittedName>
        <fullName evidence="3 4">Uncharacterized protein</fullName>
    </submittedName>
</protein>
<dbReference type="KEGG" id="ppp:112274963"/>
<reference evidence="3 5" key="1">
    <citation type="journal article" date="2008" name="Science">
        <title>The Physcomitrella genome reveals evolutionary insights into the conquest of land by plants.</title>
        <authorList>
            <person name="Rensing S."/>
            <person name="Lang D."/>
            <person name="Zimmer A."/>
            <person name="Terry A."/>
            <person name="Salamov A."/>
            <person name="Shapiro H."/>
            <person name="Nishiyama T."/>
            <person name="Perroud P.-F."/>
            <person name="Lindquist E."/>
            <person name="Kamisugi Y."/>
            <person name="Tanahashi T."/>
            <person name="Sakakibara K."/>
            <person name="Fujita T."/>
            <person name="Oishi K."/>
            <person name="Shin-I T."/>
            <person name="Kuroki Y."/>
            <person name="Toyoda A."/>
            <person name="Suzuki Y."/>
            <person name="Hashimoto A."/>
            <person name="Yamaguchi K."/>
            <person name="Sugano A."/>
            <person name="Kohara Y."/>
            <person name="Fujiyama A."/>
            <person name="Anterola A."/>
            <person name="Aoki S."/>
            <person name="Ashton N."/>
            <person name="Barbazuk W.B."/>
            <person name="Barker E."/>
            <person name="Bennetzen J."/>
            <person name="Bezanilla M."/>
            <person name="Blankenship R."/>
            <person name="Cho S.H."/>
            <person name="Dutcher S."/>
            <person name="Estelle M."/>
            <person name="Fawcett J.A."/>
            <person name="Gundlach H."/>
            <person name="Hanada K."/>
            <person name="Heyl A."/>
            <person name="Hicks K.A."/>
            <person name="Hugh J."/>
            <person name="Lohr M."/>
            <person name="Mayer K."/>
            <person name="Melkozernov A."/>
            <person name="Murata T."/>
            <person name="Nelson D."/>
            <person name="Pils B."/>
            <person name="Prigge M."/>
            <person name="Reiss B."/>
            <person name="Renner T."/>
            <person name="Rombauts S."/>
            <person name="Rushton P."/>
            <person name="Sanderfoot A."/>
            <person name="Schween G."/>
            <person name="Shiu S.-H."/>
            <person name="Stueber K."/>
            <person name="Theodoulou F.L."/>
            <person name="Tu H."/>
            <person name="Van de Peer Y."/>
            <person name="Verrier P.J."/>
            <person name="Waters E."/>
            <person name="Wood A."/>
            <person name="Yang L."/>
            <person name="Cove D."/>
            <person name="Cuming A."/>
            <person name="Hasebe M."/>
            <person name="Lucas S."/>
            <person name="Mishler D.B."/>
            <person name="Reski R."/>
            <person name="Grigoriev I."/>
            <person name="Quatrano R.S."/>
            <person name="Boore J.L."/>
        </authorList>
    </citation>
    <scope>NUCLEOTIDE SEQUENCE [LARGE SCALE GENOMIC DNA]</scope>
    <source>
        <strain evidence="4 5">cv. Gransden 2004</strain>
    </source>
</reference>
<organism evidence="3">
    <name type="scientific">Physcomitrium patens</name>
    <name type="common">Spreading-leaved earth moss</name>
    <name type="synonym">Physcomitrella patens</name>
    <dbReference type="NCBI Taxonomy" id="3218"/>
    <lineage>
        <taxon>Eukaryota</taxon>
        <taxon>Viridiplantae</taxon>
        <taxon>Streptophyta</taxon>
        <taxon>Embryophyta</taxon>
        <taxon>Bryophyta</taxon>
        <taxon>Bryophytina</taxon>
        <taxon>Bryopsida</taxon>
        <taxon>Funariidae</taxon>
        <taxon>Funariales</taxon>
        <taxon>Funariaceae</taxon>
        <taxon>Physcomitrium</taxon>
    </lineage>
</organism>
<feature type="region of interest" description="Disordered" evidence="2">
    <location>
        <begin position="1314"/>
        <end position="1372"/>
    </location>
</feature>
<feature type="region of interest" description="Disordered" evidence="2">
    <location>
        <begin position="1642"/>
        <end position="1723"/>
    </location>
</feature>
<keyword evidence="5" id="KW-1185">Reference proteome</keyword>
<dbReference type="Gramene" id="Pp3c22_5210V3.1">
    <property type="protein sequence ID" value="Pp3c22_5210V3.1"/>
    <property type="gene ID" value="Pp3c22_5210"/>
</dbReference>
<dbReference type="Proteomes" id="UP000006727">
    <property type="component" value="Chromosome 22"/>
</dbReference>
<feature type="region of interest" description="Disordered" evidence="2">
    <location>
        <begin position="217"/>
        <end position="259"/>
    </location>
</feature>
<feature type="compositionally biased region" description="Polar residues" evidence="2">
    <location>
        <begin position="1348"/>
        <end position="1366"/>
    </location>
</feature>
<feature type="compositionally biased region" description="Basic and acidic residues" evidence="2">
    <location>
        <begin position="1078"/>
        <end position="1087"/>
    </location>
</feature>
<evidence type="ECO:0000256" key="1">
    <source>
        <dbReference type="SAM" id="Coils"/>
    </source>
</evidence>
<feature type="compositionally biased region" description="Polar residues" evidence="2">
    <location>
        <begin position="1400"/>
        <end position="1409"/>
    </location>
</feature>
<feature type="compositionally biased region" description="Basic and acidic residues" evidence="2">
    <location>
        <begin position="623"/>
        <end position="632"/>
    </location>
</feature>